<evidence type="ECO:0000256" key="8">
    <source>
        <dbReference type="SAM" id="MobiDB-lite"/>
    </source>
</evidence>
<keyword evidence="11" id="KW-1185">Reference proteome</keyword>
<comment type="similarity">
    <text evidence="2">Belongs to the autoinducer-2 exporter (AI-2E) (TC 2.A.86) family.</text>
</comment>
<evidence type="ECO:0000313" key="11">
    <source>
        <dbReference type="Proteomes" id="UP000634476"/>
    </source>
</evidence>
<feature type="transmembrane region" description="Helical" evidence="9">
    <location>
        <begin position="150"/>
        <end position="175"/>
    </location>
</feature>
<dbReference type="Proteomes" id="UP000634476">
    <property type="component" value="Unassembled WGS sequence"/>
</dbReference>
<keyword evidence="4" id="KW-1003">Cell membrane</keyword>
<evidence type="ECO:0000256" key="4">
    <source>
        <dbReference type="ARBA" id="ARBA00022475"/>
    </source>
</evidence>
<keyword evidence="6 9" id="KW-1133">Transmembrane helix</keyword>
<evidence type="ECO:0000256" key="1">
    <source>
        <dbReference type="ARBA" id="ARBA00004651"/>
    </source>
</evidence>
<comment type="caution">
    <text evidence="10">The sequence shown here is derived from an EMBL/GenBank/DDBJ whole genome shotgun (WGS) entry which is preliminary data.</text>
</comment>
<feature type="transmembrane region" description="Helical" evidence="9">
    <location>
        <begin position="249"/>
        <end position="268"/>
    </location>
</feature>
<feature type="transmembrane region" description="Helical" evidence="9">
    <location>
        <begin position="304"/>
        <end position="336"/>
    </location>
</feature>
<evidence type="ECO:0000256" key="6">
    <source>
        <dbReference type="ARBA" id="ARBA00022989"/>
    </source>
</evidence>
<proteinExistence type="inferred from homology"/>
<feature type="transmembrane region" description="Helical" evidence="9">
    <location>
        <begin position="275"/>
        <end position="298"/>
    </location>
</feature>
<feature type="region of interest" description="Disordered" evidence="8">
    <location>
        <begin position="352"/>
        <end position="375"/>
    </location>
</feature>
<evidence type="ECO:0000256" key="7">
    <source>
        <dbReference type="ARBA" id="ARBA00023136"/>
    </source>
</evidence>
<evidence type="ECO:0000256" key="5">
    <source>
        <dbReference type="ARBA" id="ARBA00022692"/>
    </source>
</evidence>
<dbReference type="EMBL" id="BOOK01000002">
    <property type="protein sequence ID" value="GIH98393.1"/>
    <property type="molecule type" value="Genomic_DNA"/>
</dbReference>
<feature type="transmembrane region" description="Helical" evidence="9">
    <location>
        <begin position="12"/>
        <end position="36"/>
    </location>
</feature>
<dbReference type="PANTHER" id="PTHR21716:SF53">
    <property type="entry name" value="PERMEASE PERM-RELATED"/>
    <property type="match status" value="1"/>
</dbReference>
<reference evidence="10" key="1">
    <citation type="submission" date="2021-01" db="EMBL/GenBank/DDBJ databases">
        <title>Whole genome shotgun sequence of Planobispora takensis NBRC 109077.</title>
        <authorList>
            <person name="Komaki H."/>
            <person name="Tamura T."/>
        </authorList>
    </citation>
    <scope>NUCLEOTIDE SEQUENCE</scope>
    <source>
        <strain evidence="10">NBRC 109077</strain>
    </source>
</reference>
<evidence type="ECO:0000256" key="9">
    <source>
        <dbReference type="SAM" id="Phobius"/>
    </source>
</evidence>
<keyword evidence="7 9" id="KW-0472">Membrane</keyword>
<keyword evidence="3" id="KW-0813">Transport</keyword>
<dbReference type="AlphaFoldDB" id="A0A8J3SPT9"/>
<dbReference type="Pfam" id="PF01594">
    <property type="entry name" value="AI-2E_transport"/>
    <property type="match status" value="1"/>
</dbReference>
<accession>A0A8J3SPT9</accession>
<organism evidence="10 11">
    <name type="scientific">Planobispora takensis</name>
    <dbReference type="NCBI Taxonomy" id="1367882"/>
    <lineage>
        <taxon>Bacteria</taxon>
        <taxon>Bacillati</taxon>
        <taxon>Actinomycetota</taxon>
        <taxon>Actinomycetes</taxon>
        <taxon>Streptosporangiales</taxon>
        <taxon>Streptosporangiaceae</taxon>
        <taxon>Planobispora</taxon>
    </lineage>
</organism>
<dbReference type="RefSeq" id="WP_203872896.1">
    <property type="nucleotide sequence ID" value="NZ_BOOK01000002.1"/>
</dbReference>
<evidence type="ECO:0000256" key="3">
    <source>
        <dbReference type="ARBA" id="ARBA00022448"/>
    </source>
</evidence>
<feature type="compositionally biased region" description="Gly residues" evidence="8">
    <location>
        <begin position="362"/>
        <end position="375"/>
    </location>
</feature>
<dbReference type="InterPro" id="IPR002549">
    <property type="entry name" value="AI-2E-like"/>
</dbReference>
<keyword evidence="5 9" id="KW-0812">Transmembrane</keyword>
<dbReference type="GO" id="GO:0005886">
    <property type="term" value="C:plasma membrane"/>
    <property type="evidence" value="ECO:0007669"/>
    <property type="project" value="UniProtKB-SubCell"/>
</dbReference>
<sequence>MIASRPGAPARMRALGTAGWQFTGLVTACAIVLFLMFVLRSLLMPLLVAAALAVVFLPLVDRIAAGRIPRSIVAVLCCLAFIGLVLLCVVVLAVSLYGQAGEIGTVLERAVAHLREVAAGLGLDQDQVTSVKEAVVKTAPAVVTGLVSGLAGGAAAVMEVVLGVVLGLYIMFFLLKDAEIMESAVVRTLPLPSALGHEAAGRSAVLVRRYLLGVTLIALVNTVLVAAGGLILQLPVVGAIALATFMGAYIPYLGAFISGAFAVLIALGSGGTGTALWMLLIVILANGSLQNMIAPFVFGSALEIHPLIVLLVTVAAGIVAGLAGVILAVPVTAMAIDLFRLLRRGREAAADPGAVREAAPGSGAGDGVGTGTPQT</sequence>
<dbReference type="PANTHER" id="PTHR21716">
    <property type="entry name" value="TRANSMEMBRANE PROTEIN"/>
    <property type="match status" value="1"/>
</dbReference>
<feature type="transmembrane region" description="Helical" evidence="9">
    <location>
        <begin position="42"/>
        <end position="60"/>
    </location>
</feature>
<comment type="subcellular location">
    <subcellularLocation>
        <location evidence="1">Cell membrane</location>
        <topology evidence="1">Multi-pass membrane protein</topology>
    </subcellularLocation>
</comment>
<protein>
    <submittedName>
        <fullName evidence="10">AI-2E family transporter</fullName>
    </submittedName>
</protein>
<evidence type="ECO:0000256" key="2">
    <source>
        <dbReference type="ARBA" id="ARBA00009773"/>
    </source>
</evidence>
<gene>
    <name evidence="10" type="ORF">Pta02_04020</name>
</gene>
<dbReference type="PROSITE" id="PS51257">
    <property type="entry name" value="PROKAR_LIPOPROTEIN"/>
    <property type="match status" value="1"/>
</dbReference>
<name>A0A8J3SPT9_9ACTN</name>
<feature type="transmembrane region" description="Helical" evidence="9">
    <location>
        <begin position="210"/>
        <end position="243"/>
    </location>
</feature>
<feature type="transmembrane region" description="Helical" evidence="9">
    <location>
        <begin position="72"/>
        <end position="97"/>
    </location>
</feature>
<evidence type="ECO:0000313" key="10">
    <source>
        <dbReference type="EMBL" id="GIH98393.1"/>
    </source>
</evidence>